<evidence type="ECO:0000313" key="2">
    <source>
        <dbReference type="EMBL" id="VTJ63558.1"/>
    </source>
</evidence>
<comment type="caution">
    <text evidence="2">The sequence shown here is derived from an EMBL/GenBank/DDBJ whole genome shotgun (WGS) entry which is preliminary data.</text>
</comment>
<evidence type="ECO:0000256" key="1">
    <source>
        <dbReference type="SAM" id="MobiDB-lite"/>
    </source>
</evidence>
<sequence length="271" mass="29476">MGPPSSPGAGPGSMEASISSLGVFTLIILPPALGTGLVCTGAQAQVPDAYELLHGRHGSEPLGPLGPSIVPEVRFGVTDWCRPLHDHPVRERYRPRTGLSSSDHTGAGGVPSDMSYSLSHGNPKTRLPTGTTGLTVNPGPLLYPNFGQAMNNQGEGQVGQRLFVFVERWRGRHSSLDRAILYGRQDPVFRADRDIRSVISQLVVLRTDKSVPRGPLVKTTLRREGRCLTSKCHTEPFPVEDTEPTFRYHTDPSTGVETSTVMSESNRYLQR</sequence>
<accession>A0A5E4B1M5</accession>
<reference evidence="2" key="1">
    <citation type="submission" date="2019-04" db="EMBL/GenBank/DDBJ databases">
        <authorList>
            <person name="Alioto T."/>
            <person name="Alioto T."/>
        </authorList>
    </citation>
    <scope>NUCLEOTIDE SEQUENCE [LARGE SCALE GENOMIC DNA]</scope>
</reference>
<protein>
    <submittedName>
        <fullName evidence="2">Uncharacterized protein</fullName>
    </submittedName>
</protein>
<name>A0A5E4B1M5_MARMO</name>
<keyword evidence="3" id="KW-1185">Reference proteome</keyword>
<evidence type="ECO:0000313" key="3">
    <source>
        <dbReference type="Proteomes" id="UP000335636"/>
    </source>
</evidence>
<feature type="compositionally biased region" description="Polar residues" evidence="1">
    <location>
        <begin position="251"/>
        <end position="271"/>
    </location>
</feature>
<proteinExistence type="predicted"/>
<dbReference type="AlphaFoldDB" id="A0A5E4B1M5"/>
<feature type="region of interest" description="Disordered" evidence="1">
    <location>
        <begin position="92"/>
        <end position="131"/>
    </location>
</feature>
<feature type="region of interest" description="Disordered" evidence="1">
    <location>
        <begin position="250"/>
        <end position="271"/>
    </location>
</feature>
<dbReference type="EMBL" id="CABDUW010000232">
    <property type="protein sequence ID" value="VTJ63558.1"/>
    <property type="molecule type" value="Genomic_DNA"/>
</dbReference>
<gene>
    <name evidence="2" type="ORF">MONAX_5E021660</name>
</gene>
<feature type="compositionally biased region" description="Polar residues" evidence="1">
    <location>
        <begin position="114"/>
        <end position="131"/>
    </location>
</feature>
<organism evidence="2 3">
    <name type="scientific">Marmota monax</name>
    <name type="common">Woodchuck</name>
    <dbReference type="NCBI Taxonomy" id="9995"/>
    <lineage>
        <taxon>Eukaryota</taxon>
        <taxon>Metazoa</taxon>
        <taxon>Chordata</taxon>
        <taxon>Craniata</taxon>
        <taxon>Vertebrata</taxon>
        <taxon>Euteleostomi</taxon>
        <taxon>Mammalia</taxon>
        <taxon>Eutheria</taxon>
        <taxon>Euarchontoglires</taxon>
        <taxon>Glires</taxon>
        <taxon>Rodentia</taxon>
        <taxon>Sciuromorpha</taxon>
        <taxon>Sciuridae</taxon>
        <taxon>Xerinae</taxon>
        <taxon>Marmotini</taxon>
        <taxon>Marmota</taxon>
    </lineage>
</organism>
<dbReference type="Proteomes" id="UP000335636">
    <property type="component" value="Unassembled WGS sequence"/>
</dbReference>